<evidence type="ECO:0000313" key="5">
    <source>
        <dbReference type="Proteomes" id="UP000054010"/>
    </source>
</evidence>
<evidence type="ECO:0000256" key="3">
    <source>
        <dbReference type="SAM" id="SignalP"/>
    </source>
</evidence>
<dbReference type="Gene3D" id="2.60.40.1120">
    <property type="entry name" value="Carboxypeptidase-like, regulatory domain"/>
    <property type="match status" value="1"/>
</dbReference>
<dbReference type="STRING" id="765420.OSCT_1371"/>
<dbReference type="eggNOG" id="ENOG5032JHD">
    <property type="taxonomic scope" value="Bacteria"/>
</dbReference>
<keyword evidence="2" id="KW-1133">Transmembrane helix</keyword>
<evidence type="ECO:0000256" key="1">
    <source>
        <dbReference type="SAM" id="MobiDB-lite"/>
    </source>
</evidence>
<dbReference type="AlphaFoldDB" id="E1IDH0"/>
<dbReference type="EMBL" id="ADVR01000041">
    <property type="protein sequence ID" value="EFO80750.1"/>
    <property type="molecule type" value="Genomic_DNA"/>
</dbReference>
<keyword evidence="2" id="KW-0812">Transmembrane</keyword>
<feature type="signal peptide" evidence="3">
    <location>
        <begin position="1"/>
        <end position="26"/>
    </location>
</feature>
<keyword evidence="3" id="KW-0732">Signal</keyword>
<evidence type="ECO:0000313" key="4">
    <source>
        <dbReference type="EMBL" id="EFO80750.1"/>
    </source>
</evidence>
<sequence>MILMLCGMLALLIGLTTLPLATVASAQAPEPSPRPPIQPTSDLNQRKPTAVVPGRLTGTVIDLRTGAPASGITVLVGEQALTSDANGNYDAWLVSGYYRLDLKLSATQGTATQPAQVVAVGPGDTVVVHLFFSSPAVTPEATQTVAPIAATPTAVVPTTVALPSLPDTSRVDVPAGMPQSLPNTAAPLGMGSPTTWILLGALLLGLSLVVQLAPRPRRRARLTRKRRVAKMSATRSDEQLLTDLLDEDL</sequence>
<keyword evidence="2" id="KW-0472">Membrane</keyword>
<dbReference type="Proteomes" id="UP000054010">
    <property type="component" value="Unassembled WGS sequence"/>
</dbReference>
<organism evidence="4 5">
    <name type="scientific">Oscillochloris trichoides DG-6</name>
    <dbReference type="NCBI Taxonomy" id="765420"/>
    <lineage>
        <taxon>Bacteria</taxon>
        <taxon>Bacillati</taxon>
        <taxon>Chloroflexota</taxon>
        <taxon>Chloroflexia</taxon>
        <taxon>Chloroflexales</taxon>
        <taxon>Chloroflexineae</taxon>
        <taxon>Oscillochloridaceae</taxon>
        <taxon>Oscillochloris</taxon>
    </lineage>
</organism>
<dbReference type="InterPro" id="IPR008969">
    <property type="entry name" value="CarboxyPept-like_regulatory"/>
</dbReference>
<gene>
    <name evidence="4" type="ORF">OSCT_1371</name>
</gene>
<dbReference type="HOGENOM" id="CLU_1114928_0_0_0"/>
<feature type="region of interest" description="Disordered" evidence="1">
    <location>
        <begin position="26"/>
        <end position="49"/>
    </location>
</feature>
<protein>
    <recommendedName>
        <fullName evidence="6">Carboxypeptidase regulatory-like domain-containing protein</fullName>
    </recommendedName>
</protein>
<feature type="transmembrane region" description="Helical" evidence="2">
    <location>
        <begin position="196"/>
        <end position="214"/>
    </location>
</feature>
<dbReference type="SUPFAM" id="SSF49464">
    <property type="entry name" value="Carboxypeptidase regulatory domain-like"/>
    <property type="match status" value="1"/>
</dbReference>
<evidence type="ECO:0000256" key="2">
    <source>
        <dbReference type="SAM" id="Phobius"/>
    </source>
</evidence>
<evidence type="ECO:0008006" key="6">
    <source>
        <dbReference type="Google" id="ProtNLM"/>
    </source>
</evidence>
<name>E1IDH0_9CHLR</name>
<feature type="chain" id="PRO_5003146831" description="Carboxypeptidase regulatory-like domain-containing protein" evidence="3">
    <location>
        <begin position="27"/>
        <end position="249"/>
    </location>
</feature>
<keyword evidence="5" id="KW-1185">Reference proteome</keyword>
<accession>E1IDH0</accession>
<comment type="caution">
    <text evidence="4">The sequence shown here is derived from an EMBL/GenBank/DDBJ whole genome shotgun (WGS) entry which is preliminary data.</text>
</comment>
<proteinExistence type="predicted"/>
<reference evidence="4 5" key="1">
    <citation type="journal article" date="2011" name="J. Bacteriol.">
        <title>Draft genome sequence of the anoxygenic filamentous phototrophic bacterium Oscillochloris trichoides subsp. DG-6.</title>
        <authorList>
            <person name="Kuznetsov B.B."/>
            <person name="Ivanovsky R.N."/>
            <person name="Keppen O.I."/>
            <person name="Sukhacheva M.V."/>
            <person name="Bumazhkin B.K."/>
            <person name="Patutina E.O."/>
            <person name="Beletsky A.V."/>
            <person name="Mardanov A.V."/>
            <person name="Baslerov R.V."/>
            <person name="Panteleeva A.N."/>
            <person name="Kolganova T.V."/>
            <person name="Ravin N.V."/>
            <person name="Skryabin K.G."/>
        </authorList>
    </citation>
    <scope>NUCLEOTIDE SEQUENCE [LARGE SCALE GENOMIC DNA]</scope>
    <source>
        <strain evidence="4 5">DG-6</strain>
    </source>
</reference>